<gene>
    <name evidence="2" type="ORF">EGYM00163_LOCUS29956</name>
</gene>
<accession>A0A7S4FXX6</accession>
<dbReference type="EMBL" id="HBJA01085988">
    <property type="protein sequence ID" value="CAE0818788.1"/>
    <property type="molecule type" value="Transcribed_RNA"/>
</dbReference>
<sequence length="218" mass="24700">MTDSNERVKKKYKVRVGDPSQPAAAARQAPKKQQKLDPSKTPAGTKKRKMEDSIEIDKLPEYKRVRLAQSDLVEMRDVCVVVDRHELVDKAINTLFPGIEQMELSPTLHVADVLFEGNTRQAAIDKSPVQLFGREIRCEAKGWRTNRKADIHLGKNLLFGILQSVFPEAVKLVEFNEEAVRLRFDSNEDAQAAIDGGTHSLYGLSIWPRSLWPIKVRK</sequence>
<organism evidence="2">
    <name type="scientific">Eutreptiella gymnastica</name>
    <dbReference type="NCBI Taxonomy" id="73025"/>
    <lineage>
        <taxon>Eukaryota</taxon>
        <taxon>Discoba</taxon>
        <taxon>Euglenozoa</taxon>
        <taxon>Euglenida</taxon>
        <taxon>Spirocuta</taxon>
        <taxon>Euglenophyceae</taxon>
        <taxon>Eutreptiales</taxon>
        <taxon>Eutreptiaceae</taxon>
        <taxon>Eutreptiella</taxon>
    </lineage>
</organism>
<reference evidence="2" key="1">
    <citation type="submission" date="2021-01" db="EMBL/GenBank/DDBJ databases">
        <authorList>
            <person name="Corre E."/>
            <person name="Pelletier E."/>
            <person name="Niang G."/>
            <person name="Scheremetjew M."/>
            <person name="Finn R."/>
            <person name="Kale V."/>
            <person name="Holt S."/>
            <person name="Cochrane G."/>
            <person name="Meng A."/>
            <person name="Brown T."/>
            <person name="Cohen L."/>
        </authorList>
    </citation>
    <scope>NUCLEOTIDE SEQUENCE</scope>
    <source>
        <strain evidence="2">CCMP1594</strain>
    </source>
</reference>
<evidence type="ECO:0000256" key="1">
    <source>
        <dbReference type="SAM" id="MobiDB-lite"/>
    </source>
</evidence>
<name>A0A7S4FXX6_9EUGL</name>
<feature type="compositionally biased region" description="Low complexity" evidence="1">
    <location>
        <begin position="19"/>
        <end position="28"/>
    </location>
</feature>
<evidence type="ECO:0000313" key="2">
    <source>
        <dbReference type="EMBL" id="CAE0818788.1"/>
    </source>
</evidence>
<dbReference type="AlphaFoldDB" id="A0A7S4FXX6"/>
<proteinExistence type="predicted"/>
<protein>
    <submittedName>
        <fullName evidence="2">Uncharacterized protein</fullName>
    </submittedName>
</protein>
<feature type="region of interest" description="Disordered" evidence="1">
    <location>
        <begin position="1"/>
        <end position="52"/>
    </location>
</feature>